<dbReference type="GO" id="GO:0019877">
    <property type="term" value="P:diaminopimelate biosynthetic process"/>
    <property type="evidence" value="ECO:0007669"/>
    <property type="project" value="UniProtKB-ARBA"/>
</dbReference>
<keyword evidence="2" id="KW-0464">Manganese</keyword>
<dbReference type="InterPro" id="IPR002933">
    <property type="entry name" value="Peptidase_M20"/>
</dbReference>
<evidence type="ECO:0000313" key="4">
    <source>
        <dbReference type="EMBL" id="VWB32549.1"/>
    </source>
</evidence>
<comment type="cofactor">
    <cofactor evidence="2">
        <name>Mn(2+)</name>
        <dbReference type="ChEBI" id="CHEBI:29035"/>
    </cofactor>
    <text evidence="2">The Mn(2+) ion enhances activity.</text>
</comment>
<evidence type="ECO:0000313" key="5">
    <source>
        <dbReference type="Proteomes" id="UP000494261"/>
    </source>
</evidence>
<dbReference type="PIRSF" id="PIRSF005962">
    <property type="entry name" value="Pept_M20D_amidohydro"/>
    <property type="match status" value="1"/>
</dbReference>
<dbReference type="Pfam" id="PF01546">
    <property type="entry name" value="Peptidase_M20"/>
    <property type="match status" value="1"/>
</dbReference>
<dbReference type="PANTHER" id="PTHR11014:SF63">
    <property type="entry name" value="METALLOPEPTIDASE, PUTATIVE (AFU_ORTHOLOGUE AFUA_6G09600)-RELATED"/>
    <property type="match status" value="1"/>
</dbReference>
<feature type="binding site" evidence="2">
    <location>
        <position position="140"/>
    </location>
    <ligand>
        <name>Mn(2+)</name>
        <dbReference type="ChEBI" id="CHEBI:29035"/>
        <label>2</label>
    </ligand>
</feature>
<feature type="domain" description="Peptidase M20 dimerisation" evidence="3">
    <location>
        <begin position="167"/>
        <end position="260"/>
    </location>
</feature>
<dbReference type="GO" id="GO:0046872">
    <property type="term" value="F:metal ion binding"/>
    <property type="evidence" value="ECO:0007669"/>
    <property type="project" value="UniProtKB-KW"/>
</dbReference>
<reference evidence="4 5" key="1">
    <citation type="submission" date="2019-09" db="EMBL/GenBank/DDBJ databases">
        <authorList>
            <person name="Depoorter E."/>
        </authorList>
    </citation>
    <scope>NUCLEOTIDE SEQUENCE [LARGE SCALE GENOMIC DNA]</scope>
    <source>
        <strain evidence="4">LMG 13014</strain>
    </source>
</reference>
<dbReference type="FunFam" id="3.30.70.360:FF:000001">
    <property type="entry name" value="N-acetyldiaminopimelate deacetylase"/>
    <property type="match status" value="1"/>
</dbReference>
<dbReference type="CDD" id="cd05666">
    <property type="entry name" value="M20_Acy1-like"/>
    <property type="match status" value="1"/>
</dbReference>
<organism evidence="4 5">
    <name type="scientific">Burkholderia aenigmatica</name>
    <dbReference type="NCBI Taxonomy" id="2015348"/>
    <lineage>
        <taxon>Bacteria</taxon>
        <taxon>Pseudomonadati</taxon>
        <taxon>Pseudomonadota</taxon>
        <taxon>Betaproteobacteria</taxon>
        <taxon>Burkholderiales</taxon>
        <taxon>Burkholderiaceae</taxon>
        <taxon>Burkholderia</taxon>
        <taxon>Burkholderia cepacia complex</taxon>
    </lineage>
</organism>
<dbReference type="AlphaFoldDB" id="A0A6P2IRU8"/>
<dbReference type="Pfam" id="PF07687">
    <property type="entry name" value="M20_dimer"/>
    <property type="match status" value="1"/>
</dbReference>
<name>A0A6P2IRU8_9BURK</name>
<gene>
    <name evidence="4" type="ORF">BLA13014_01276</name>
</gene>
<dbReference type="PANTHER" id="PTHR11014">
    <property type="entry name" value="PEPTIDASE M20 FAMILY MEMBER"/>
    <property type="match status" value="1"/>
</dbReference>
<dbReference type="SUPFAM" id="SSF55031">
    <property type="entry name" value="Bacterial exopeptidase dimerisation domain"/>
    <property type="match status" value="1"/>
</dbReference>
<sequence length="369" mass="39133">MYPGLGFDVRRTADMVAERLREWGYDVTTGVGGTGVVGTLKLGTGTRRIGIRADMDALPIVENTGLPWSSRIHGHMHACGHDGHTAILLAAAWQLAQTRGFDGTLHLIFQPDEENLCGAKAMIDDGLFERFPCDAVYGLHNFPGLAVGTALVVPGPVTASSDRISVLVRGKGGHGAMPHLARDPVVAAAAIVIALQSIVSRSVKPGDLSVVTVGQINGGSTFNVIPQHAELSINVRATNVDTQKLIEQRIREIVDAQCASYGVSADVEIEHLVPVMVNHERETAFAAEIARGVFGAEAVSSTRTAGGSGSEDFAWMLQARPGCYVVIGNGEGSWGGCSVHNPGYDFNDEAIPYGASLWVRLVEAYLKQA</sequence>
<evidence type="ECO:0000256" key="1">
    <source>
        <dbReference type="ARBA" id="ARBA00022801"/>
    </source>
</evidence>
<evidence type="ECO:0000259" key="3">
    <source>
        <dbReference type="Pfam" id="PF07687"/>
    </source>
</evidence>
<accession>A0A6P2IRU8</accession>
<dbReference type="Gene3D" id="3.40.630.10">
    <property type="entry name" value="Zn peptidases"/>
    <property type="match status" value="1"/>
</dbReference>
<proteinExistence type="predicted"/>
<keyword evidence="1 4" id="KW-0378">Hydrolase</keyword>
<feature type="binding site" evidence="2">
    <location>
        <position position="340"/>
    </location>
    <ligand>
        <name>Mn(2+)</name>
        <dbReference type="ChEBI" id="CHEBI:29035"/>
        <label>2</label>
    </ligand>
</feature>
<dbReference type="EMBL" id="CABVQC010000006">
    <property type="protein sequence ID" value="VWB32549.1"/>
    <property type="molecule type" value="Genomic_DNA"/>
</dbReference>
<feature type="binding site" evidence="2">
    <location>
        <position position="114"/>
    </location>
    <ligand>
        <name>Mn(2+)</name>
        <dbReference type="ChEBI" id="CHEBI:29035"/>
        <label>2</label>
    </ligand>
</feature>
<dbReference type="SUPFAM" id="SSF53187">
    <property type="entry name" value="Zn-dependent exopeptidases"/>
    <property type="match status" value="1"/>
</dbReference>
<dbReference type="InterPro" id="IPR017439">
    <property type="entry name" value="Amidohydrolase"/>
</dbReference>
<feature type="binding site" evidence="2">
    <location>
        <position position="79"/>
    </location>
    <ligand>
        <name>Mn(2+)</name>
        <dbReference type="ChEBI" id="CHEBI:29035"/>
        <label>2</label>
    </ligand>
</feature>
<dbReference type="Proteomes" id="UP000494261">
    <property type="component" value="Unassembled WGS sequence"/>
</dbReference>
<protein>
    <submittedName>
        <fullName evidence="4">Hippurate hydrolase</fullName>
    </submittedName>
</protein>
<keyword evidence="2" id="KW-0479">Metal-binding</keyword>
<dbReference type="InterPro" id="IPR036264">
    <property type="entry name" value="Bact_exopeptidase_dim_dom"/>
</dbReference>
<dbReference type="Gene3D" id="3.30.70.360">
    <property type="match status" value="1"/>
</dbReference>
<dbReference type="NCBIfam" id="TIGR01891">
    <property type="entry name" value="amidohydrolases"/>
    <property type="match status" value="1"/>
</dbReference>
<dbReference type="InterPro" id="IPR011650">
    <property type="entry name" value="Peptidase_M20_dimer"/>
</dbReference>
<evidence type="ECO:0000256" key="2">
    <source>
        <dbReference type="PIRSR" id="PIRSR005962-1"/>
    </source>
</evidence>
<dbReference type="GO" id="GO:0050118">
    <property type="term" value="F:N-acetyldiaminopimelate deacetylase activity"/>
    <property type="evidence" value="ECO:0007669"/>
    <property type="project" value="UniProtKB-ARBA"/>
</dbReference>
<feature type="binding site" evidence="2">
    <location>
        <position position="81"/>
    </location>
    <ligand>
        <name>Mn(2+)</name>
        <dbReference type="ChEBI" id="CHEBI:29035"/>
        <label>2</label>
    </ligand>
</feature>